<proteinExistence type="predicted"/>
<evidence type="ECO:0000313" key="1">
    <source>
        <dbReference type="EMBL" id="GAB48726.1"/>
    </source>
</evidence>
<accession>H5USL8</accession>
<dbReference type="AlphaFoldDB" id="H5USL8"/>
<dbReference type="STRING" id="1089455.MOPEL_080_00050"/>
<dbReference type="RefSeq" id="WP_009482624.1">
    <property type="nucleotide sequence ID" value="NZ_BAFE01000058.1"/>
</dbReference>
<name>H5USL8_9MICO</name>
<reference evidence="1 2" key="1">
    <citation type="submission" date="2012-02" db="EMBL/GenBank/DDBJ databases">
        <title>Whole genome shotgun sequence of Mobilicoccus pelagius NBRC 104925.</title>
        <authorList>
            <person name="Yoshida Y."/>
            <person name="Hosoyama A."/>
            <person name="Tsuchikane K."/>
            <person name="Katsumata H."/>
            <person name="Yamazaki S."/>
            <person name="Fujita N."/>
        </authorList>
    </citation>
    <scope>NUCLEOTIDE SEQUENCE [LARGE SCALE GENOMIC DNA]</scope>
    <source>
        <strain evidence="1 2">NBRC 104925</strain>
    </source>
</reference>
<keyword evidence="2" id="KW-1185">Reference proteome</keyword>
<dbReference type="OrthoDB" id="9900634at2"/>
<organism evidence="1 2">
    <name type="scientific">Mobilicoccus pelagius NBRC 104925</name>
    <dbReference type="NCBI Taxonomy" id="1089455"/>
    <lineage>
        <taxon>Bacteria</taxon>
        <taxon>Bacillati</taxon>
        <taxon>Actinomycetota</taxon>
        <taxon>Actinomycetes</taxon>
        <taxon>Micrococcales</taxon>
        <taxon>Dermatophilaceae</taxon>
        <taxon>Mobilicoccus</taxon>
    </lineage>
</organism>
<gene>
    <name evidence="1" type="ORF">MOPEL_080_00050</name>
</gene>
<dbReference type="Proteomes" id="UP000004367">
    <property type="component" value="Unassembled WGS sequence"/>
</dbReference>
<comment type="caution">
    <text evidence="1">The sequence shown here is derived from an EMBL/GenBank/DDBJ whole genome shotgun (WGS) entry which is preliminary data.</text>
</comment>
<dbReference type="EMBL" id="BAFE01000058">
    <property type="protein sequence ID" value="GAB48726.1"/>
    <property type="molecule type" value="Genomic_DNA"/>
</dbReference>
<protein>
    <submittedName>
        <fullName evidence="1">Uncharacterized protein</fullName>
    </submittedName>
</protein>
<evidence type="ECO:0000313" key="2">
    <source>
        <dbReference type="Proteomes" id="UP000004367"/>
    </source>
</evidence>
<sequence length="98" mass="10077">MPGTPVYAVTAKVHPAVADALGDAEATRARLVVAANSQAEALSALQVAGTNVFTSTFRRYGGPAVDAREIETATAAPGSVFAFSVDHPDATPVRLVRL</sequence>